<dbReference type="GeneID" id="6751133"/>
<dbReference type="GO" id="GO:0061630">
    <property type="term" value="F:ubiquitin protein ligase activity"/>
    <property type="evidence" value="ECO:0007669"/>
    <property type="project" value="UniProtKB-EC"/>
</dbReference>
<proteinExistence type="predicted"/>
<dbReference type="OrthoDB" id="10067217at2759"/>
<evidence type="ECO:0000256" key="7">
    <source>
        <dbReference type="PROSITE-ProRule" id="PRU00175"/>
    </source>
</evidence>
<evidence type="ECO:0000313" key="9">
    <source>
        <dbReference type="EMBL" id="EDV27531.1"/>
    </source>
</evidence>
<keyword evidence="5 7" id="KW-0863">Zinc-finger</keyword>
<dbReference type="SUPFAM" id="SSF57850">
    <property type="entry name" value="RING/U-box"/>
    <property type="match status" value="1"/>
</dbReference>
<evidence type="ECO:0000256" key="1">
    <source>
        <dbReference type="ARBA" id="ARBA00000900"/>
    </source>
</evidence>
<feature type="domain" description="RING-type" evidence="8">
    <location>
        <begin position="21"/>
        <end position="62"/>
    </location>
</feature>
<dbReference type="PANTHER" id="PTHR13139:SF54">
    <property type="entry name" value="RING-TYPE E3 UBIQUITIN TRANSFERASE"/>
    <property type="match status" value="1"/>
</dbReference>
<sequence length="485" mass="54864">MEEKGSKGTTHTLIRNFLIRCSFCRKKFGDWNSSAPYTFGCGHTICSNCLASVEDDCCPVDNYKSAISVRTLPPNTCILYLIEVAVPANAYETMISNHGIEYYQSMILMEKLVCVLNPNAFKKINNQVKPINLAKSLERKLISLASCQLLEELGRKDIIKYIRKLGERILLELILLMKSRQQQVNELFAALRSLKCQLFGPKLQEMIMRLLYNIMNEGERISRKTLTAYLIHQLDGRFKEESKNISNTSIGRAIQLLVRGSCFEVIPRDKGGSLLKLKDEIRNYEQFRQKLDAAVIKVAFEYDVHLKVEKWSLILYGSTDKSQYLNSMIDKLRPACLLNSRLKHISCTLNEEVGKPFQALRKLIPQFSRIEMLNPDDEYDLAKVKEMLEVAVEILYALLEYSEHFGKAKDQRQENAPTDVVVNPPDIITLKLDDPISFNTLDNAADLSSDESVDGTDDLIISPVPSTPLKDGINRAVGSAVAISP</sequence>
<dbReference type="InterPro" id="IPR001841">
    <property type="entry name" value="Znf_RING"/>
</dbReference>
<name>B3RNW3_TRIAD</name>
<dbReference type="InterPro" id="IPR052249">
    <property type="entry name" value="Roquin_domain"/>
</dbReference>
<protein>
    <recommendedName>
        <fullName evidence="2">RING-type E3 ubiquitin transferase</fullName>
        <ecNumber evidence="2">2.3.2.27</ecNumber>
    </recommendedName>
</protein>
<dbReference type="Pfam" id="PF18386">
    <property type="entry name" value="ROQ_II"/>
    <property type="match status" value="1"/>
</dbReference>
<dbReference type="eggNOG" id="KOG3161">
    <property type="taxonomic scope" value="Eukaryota"/>
</dbReference>
<accession>B3RNW3</accession>
<dbReference type="InParanoid" id="B3RNW3"/>
<dbReference type="InterPro" id="IPR041523">
    <property type="entry name" value="ROQ_II"/>
</dbReference>
<dbReference type="PANTHER" id="PTHR13139">
    <property type="entry name" value="RING FINGER AND CCCH-TYPE ZINC FINGER DOMAIN-CONTAINING PROTEIN"/>
    <property type="match status" value="1"/>
</dbReference>
<dbReference type="Pfam" id="PF21206">
    <property type="entry name" value="Roquin_1_2-like_ROQ"/>
    <property type="match status" value="1"/>
</dbReference>
<reference evidence="9 10" key="1">
    <citation type="journal article" date="2008" name="Nature">
        <title>The Trichoplax genome and the nature of placozoans.</title>
        <authorList>
            <person name="Srivastava M."/>
            <person name="Begovic E."/>
            <person name="Chapman J."/>
            <person name="Putnam N.H."/>
            <person name="Hellsten U."/>
            <person name="Kawashima T."/>
            <person name="Kuo A."/>
            <person name="Mitros T."/>
            <person name="Salamov A."/>
            <person name="Carpenter M.L."/>
            <person name="Signorovitch A.Y."/>
            <person name="Moreno M.A."/>
            <person name="Kamm K."/>
            <person name="Grimwood J."/>
            <person name="Schmutz J."/>
            <person name="Shapiro H."/>
            <person name="Grigoriev I.V."/>
            <person name="Buss L.W."/>
            <person name="Schierwater B."/>
            <person name="Dellaporta S.L."/>
            <person name="Rokhsar D.S."/>
        </authorList>
    </citation>
    <scope>NUCLEOTIDE SEQUENCE [LARGE SCALE GENOMIC DNA]</scope>
    <source>
        <strain evidence="9 10">Grell-BS-1999</strain>
    </source>
</reference>
<gene>
    <name evidence="9" type="ORF">TRIADDRAFT_53314</name>
</gene>
<dbReference type="HOGENOM" id="CLU_011007_0_0_1"/>
<evidence type="ECO:0000256" key="4">
    <source>
        <dbReference type="ARBA" id="ARBA00022723"/>
    </source>
</evidence>
<dbReference type="AlphaFoldDB" id="B3RNW3"/>
<evidence type="ECO:0000256" key="6">
    <source>
        <dbReference type="ARBA" id="ARBA00022833"/>
    </source>
</evidence>
<dbReference type="Gene3D" id="3.30.40.10">
    <property type="entry name" value="Zinc/RING finger domain, C3HC4 (zinc finger)"/>
    <property type="match status" value="1"/>
</dbReference>
<evidence type="ECO:0000256" key="5">
    <source>
        <dbReference type="ARBA" id="ARBA00022771"/>
    </source>
</evidence>
<dbReference type="EMBL" id="DS985242">
    <property type="protein sequence ID" value="EDV27531.1"/>
    <property type="molecule type" value="Genomic_DNA"/>
</dbReference>
<dbReference type="InterPro" id="IPR017907">
    <property type="entry name" value="Znf_RING_CS"/>
</dbReference>
<dbReference type="CTD" id="6751133"/>
<keyword evidence="6" id="KW-0862">Zinc</keyword>
<dbReference type="Gene3D" id="1.20.120.1790">
    <property type="match status" value="1"/>
</dbReference>
<keyword evidence="10" id="KW-1185">Reference proteome</keyword>
<evidence type="ECO:0000256" key="2">
    <source>
        <dbReference type="ARBA" id="ARBA00012483"/>
    </source>
</evidence>
<dbReference type="PROSITE" id="PS50089">
    <property type="entry name" value="ZF_RING_2"/>
    <property type="match status" value="1"/>
</dbReference>
<dbReference type="Proteomes" id="UP000009022">
    <property type="component" value="Unassembled WGS sequence"/>
</dbReference>
<dbReference type="KEGG" id="tad:TRIADDRAFT_53314"/>
<organism evidence="9 10">
    <name type="scientific">Trichoplax adhaerens</name>
    <name type="common">Trichoplax reptans</name>
    <dbReference type="NCBI Taxonomy" id="10228"/>
    <lineage>
        <taxon>Eukaryota</taxon>
        <taxon>Metazoa</taxon>
        <taxon>Placozoa</taxon>
        <taxon>Uniplacotomia</taxon>
        <taxon>Trichoplacea</taxon>
        <taxon>Trichoplacidae</taxon>
        <taxon>Trichoplax</taxon>
    </lineage>
</organism>
<evidence type="ECO:0000313" key="10">
    <source>
        <dbReference type="Proteomes" id="UP000009022"/>
    </source>
</evidence>
<dbReference type="EC" id="2.3.2.27" evidence="2"/>
<dbReference type="InterPro" id="IPR048575">
    <property type="entry name" value="Roquin_1_2-like_ROQ"/>
</dbReference>
<keyword evidence="3" id="KW-0808">Transferase</keyword>
<dbReference type="InterPro" id="IPR013083">
    <property type="entry name" value="Znf_RING/FYVE/PHD"/>
</dbReference>
<evidence type="ECO:0000256" key="3">
    <source>
        <dbReference type="ARBA" id="ARBA00022679"/>
    </source>
</evidence>
<dbReference type="GO" id="GO:0008270">
    <property type="term" value="F:zinc ion binding"/>
    <property type="evidence" value="ECO:0007669"/>
    <property type="project" value="UniProtKB-KW"/>
</dbReference>
<keyword evidence="4" id="KW-0479">Metal-binding</keyword>
<dbReference type="PROSITE" id="PS00518">
    <property type="entry name" value="ZF_RING_1"/>
    <property type="match status" value="1"/>
</dbReference>
<evidence type="ECO:0000259" key="8">
    <source>
        <dbReference type="PROSITE" id="PS50089"/>
    </source>
</evidence>
<dbReference type="RefSeq" id="XP_002109365.1">
    <property type="nucleotide sequence ID" value="XM_002109329.1"/>
</dbReference>
<comment type="catalytic activity">
    <reaction evidence="1">
        <text>S-ubiquitinyl-[E2 ubiquitin-conjugating enzyme]-L-cysteine + [acceptor protein]-L-lysine = [E2 ubiquitin-conjugating enzyme]-L-cysteine + N(6)-ubiquitinyl-[acceptor protein]-L-lysine.</text>
        <dbReference type="EC" id="2.3.2.27"/>
    </reaction>
</comment>
<dbReference type="PhylomeDB" id="B3RNW3"/>
<dbReference type="STRING" id="10228.B3RNW3"/>